<evidence type="ECO:0000313" key="1">
    <source>
        <dbReference type="EMBL" id="VDK25584.1"/>
    </source>
</evidence>
<protein>
    <submittedName>
        <fullName evidence="1">Uncharacterized protein</fullName>
    </submittedName>
</protein>
<name>A0A3P6PXK0_ANISI</name>
<reference evidence="1 2" key="1">
    <citation type="submission" date="2018-11" db="EMBL/GenBank/DDBJ databases">
        <authorList>
            <consortium name="Pathogen Informatics"/>
        </authorList>
    </citation>
    <scope>NUCLEOTIDE SEQUENCE [LARGE SCALE GENOMIC DNA]</scope>
</reference>
<sequence>MLDYGMSTFDETILAWLPLDGEDASELSSWMNETQRPVTLMDMSNDERGSIMEKMKDINGKGGQTKKSGLMARFRDHQKKKSTYVALLTSV</sequence>
<dbReference type="Proteomes" id="UP000267096">
    <property type="component" value="Unassembled WGS sequence"/>
</dbReference>
<dbReference type="AlphaFoldDB" id="A0A3P6PXK0"/>
<evidence type="ECO:0000313" key="2">
    <source>
        <dbReference type="Proteomes" id="UP000267096"/>
    </source>
</evidence>
<accession>A0A3P6PXK0</accession>
<gene>
    <name evidence="1" type="ORF">ASIM_LOCUS5471</name>
</gene>
<dbReference type="EMBL" id="UYRR01010721">
    <property type="protein sequence ID" value="VDK25584.1"/>
    <property type="molecule type" value="Genomic_DNA"/>
</dbReference>
<keyword evidence="2" id="KW-1185">Reference proteome</keyword>
<proteinExistence type="predicted"/>
<organism evidence="1 2">
    <name type="scientific">Anisakis simplex</name>
    <name type="common">Herring worm</name>
    <dbReference type="NCBI Taxonomy" id="6269"/>
    <lineage>
        <taxon>Eukaryota</taxon>
        <taxon>Metazoa</taxon>
        <taxon>Ecdysozoa</taxon>
        <taxon>Nematoda</taxon>
        <taxon>Chromadorea</taxon>
        <taxon>Rhabditida</taxon>
        <taxon>Spirurina</taxon>
        <taxon>Ascaridomorpha</taxon>
        <taxon>Ascaridoidea</taxon>
        <taxon>Anisakidae</taxon>
        <taxon>Anisakis</taxon>
        <taxon>Anisakis simplex complex</taxon>
    </lineage>
</organism>